<keyword evidence="3 5" id="KW-1133">Transmembrane helix</keyword>
<reference evidence="6 7" key="1">
    <citation type="journal article" date="2016" name="Nat. Commun.">
        <title>Thousands of microbial genomes shed light on interconnected biogeochemical processes in an aquifer system.</title>
        <authorList>
            <person name="Anantharaman K."/>
            <person name="Brown C.T."/>
            <person name="Hug L.A."/>
            <person name="Sharon I."/>
            <person name="Castelle C.J."/>
            <person name="Probst A.J."/>
            <person name="Thomas B.C."/>
            <person name="Singh A."/>
            <person name="Wilkins M.J."/>
            <person name="Karaoz U."/>
            <person name="Brodie E.L."/>
            <person name="Williams K.H."/>
            <person name="Hubbard S.S."/>
            <person name="Banfield J.F."/>
        </authorList>
    </citation>
    <scope>NUCLEOTIDE SEQUENCE [LARGE SCALE GENOMIC DNA]</scope>
</reference>
<dbReference type="EMBL" id="MGEP01000019">
    <property type="protein sequence ID" value="OGL87337.1"/>
    <property type="molecule type" value="Genomic_DNA"/>
</dbReference>
<dbReference type="InterPro" id="IPR008217">
    <property type="entry name" value="Ccc1_fam"/>
</dbReference>
<sequence length="320" mass="35801">MTLSPQSNSKLGFAVASDELFDLTLYRSIREQADPSWHKLLDQLIPIEEKHFAFWQNFFDLRVERLDFWRRAKLKTMLFLVRLFGHGFIHLLLESIEVHGIRKYLKLWDEYKDTSLGEAVRGILDDEFKHEDAIVSGGAERRISGEKIRNIFLGLNDGLVEILGAVSGFFAVFGDTTKVFIAGLTVAVAGAFSMAAGVFVSSGSEKEVESTQRRKKEFLERKRRDVDDGVKPFRQATIVGVAYLAGSFIPIFPVYLGAKNIWASLVSAGLVLFIISFILAFLSGMNIKRRVMTNLIIGATAVIVTYAIGSLAKTIWGIQV</sequence>
<evidence type="ECO:0000313" key="7">
    <source>
        <dbReference type="Proteomes" id="UP000178723"/>
    </source>
</evidence>
<dbReference type="AlphaFoldDB" id="A0A1F7VBF7"/>
<evidence type="ECO:0008006" key="8">
    <source>
        <dbReference type="Google" id="ProtNLM"/>
    </source>
</evidence>
<dbReference type="GO" id="GO:0005384">
    <property type="term" value="F:manganese ion transmembrane transporter activity"/>
    <property type="evidence" value="ECO:0007669"/>
    <property type="project" value="InterPro"/>
</dbReference>
<dbReference type="Pfam" id="PF01988">
    <property type="entry name" value="VIT1"/>
    <property type="match status" value="2"/>
</dbReference>
<organism evidence="6 7">
    <name type="scientific">Candidatus Uhrbacteria bacterium RIFCSPLOWO2_02_FULL_48_12</name>
    <dbReference type="NCBI Taxonomy" id="1802407"/>
    <lineage>
        <taxon>Bacteria</taxon>
        <taxon>Candidatus Uhriibacteriota</taxon>
    </lineage>
</organism>
<dbReference type="GO" id="GO:0012505">
    <property type="term" value="C:endomembrane system"/>
    <property type="evidence" value="ECO:0007669"/>
    <property type="project" value="UniProtKB-SubCell"/>
</dbReference>
<comment type="caution">
    <text evidence="6">The sequence shown here is derived from an EMBL/GenBank/DDBJ whole genome shotgun (WGS) entry which is preliminary data.</text>
</comment>
<feature type="transmembrane region" description="Helical" evidence="5">
    <location>
        <begin position="261"/>
        <end position="282"/>
    </location>
</feature>
<evidence type="ECO:0000256" key="1">
    <source>
        <dbReference type="ARBA" id="ARBA00004127"/>
    </source>
</evidence>
<dbReference type="InterPro" id="IPR009078">
    <property type="entry name" value="Ferritin-like_SF"/>
</dbReference>
<evidence type="ECO:0000256" key="2">
    <source>
        <dbReference type="ARBA" id="ARBA00022692"/>
    </source>
</evidence>
<evidence type="ECO:0000313" key="6">
    <source>
        <dbReference type="EMBL" id="OGL87337.1"/>
    </source>
</evidence>
<evidence type="ECO:0000256" key="5">
    <source>
        <dbReference type="SAM" id="Phobius"/>
    </source>
</evidence>
<dbReference type="SUPFAM" id="SSF47240">
    <property type="entry name" value="Ferritin-like"/>
    <property type="match status" value="1"/>
</dbReference>
<dbReference type="GO" id="GO:0030026">
    <property type="term" value="P:intracellular manganese ion homeostasis"/>
    <property type="evidence" value="ECO:0007669"/>
    <property type="project" value="InterPro"/>
</dbReference>
<dbReference type="PANTHER" id="PTHR31851">
    <property type="entry name" value="FE(2+)/MN(2+) TRANSPORTER PCL1"/>
    <property type="match status" value="1"/>
</dbReference>
<keyword evidence="4 5" id="KW-0472">Membrane</keyword>
<comment type="subcellular location">
    <subcellularLocation>
        <location evidence="1">Endomembrane system</location>
        <topology evidence="1">Multi-pass membrane protein</topology>
    </subcellularLocation>
</comment>
<dbReference type="Proteomes" id="UP000178723">
    <property type="component" value="Unassembled WGS sequence"/>
</dbReference>
<feature type="transmembrane region" description="Helical" evidence="5">
    <location>
        <begin position="151"/>
        <end position="173"/>
    </location>
</feature>
<protein>
    <recommendedName>
        <fullName evidence="8">Rubrerythrin family protein</fullName>
    </recommendedName>
</protein>
<accession>A0A1F7VBF7</accession>
<feature type="transmembrane region" description="Helical" evidence="5">
    <location>
        <begin position="294"/>
        <end position="316"/>
    </location>
</feature>
<name>A0A1F7VBF7_9BACT</name>
<feature type="transmembrane region" description="Helical" evidence="5">
    <location>
        <begin position="179"/>
        <end position="200"/>
    </location>
</feature>
<keyword evidence="2 5" id="KW-0812">Transmembrane</keyword>
<proteinExistence type="predicted"/>
<evidence type="ECO:0000256" key="3">
    <source>
        <dbReference type="ARBA" id="ARBA00022989"/>
    </source>
</evidence>
<gene>
    <name evidence="6" type="ORF">A3I40_03990</name>
</gene>
<evidence type="ECO:0000256" key="4">
    <source>
        <dbReference type="ARBA" id="ARBA00023136"/>
    </source>
</evidence>
<feature type="transmembrane region" description="Helical" evidence="5">
    <location>
        <begin position="233"/>
        <end position="255"/>
    </location>
</feature>
<dbReference type="STRING" id="1802407.A3I40_03990"/>